<keyword evidence="8" id="KW-1185">Reference proteome</keyword>
<comment type="similarity">
    <text evidence="1">Belongs to the transferase hexapeptide repeat family.</text>
</comment>
<dbReference type="OrthoDB" id="9812571at2"/>
<dbReference type="InterPro" id="IPR011004">
    <property type="entry name" value="Trimer_LpxA-like_sf"/>
</dbReference>
<dbReference type="EMBL" id="JACIEG010000002">
    <property type="protein sequence ID" value="MBB3968631.1"/>
    <property type="molecule type" value="Genomic_DNA"/>
</dbReference>
<protein>
    <submittedName>
        <fullName evidence="5">Acetyltransferase-like isoleucine patch superfamily enzyme</fullName>
    </submittedName>
    <submittedName>
        <fullName evidence="6">Acyltransferase</fullName>
    </submittedName>
</protein>
<dbReference type="Proteomes" id="UP000297248">
    <property type="component" value="Unassembled WGS sequence"/>
</dbReference>
<evidence type="ECO:0000256" key="3">
    <source>
        <dbReference type="ARBA" id="ARBA00022737"/>
    </source>
</evidence>
<gene>
    <name evidence="6" type="ORF">E2R65_07015</name>
    <name evidence="5" type="ORF">GGR35_001223</name>
</gene>
<keyword evidence="2 6" id="KW-0808">Transferase</keyword>
<dbReference type="Gene3D" id="2.160.10.10">
    <property type="entry name" value="Hexapeptide repeat proteins"/>
    <property type="match status" value="1"/>
</dbReference>
<dbReference type="PANTHER" id="PTHR43300">
    <property type="entry name" value="ACETYLTRANSFERASE"/>
    <property type="match status" value="1"/>
</dbReference>
<accession>A0A4Y8AHV8</accession>
<dbReference type="InterPro" id="IPR001451">
    <property type="entry name" value="Hexapep"/>
</dbReference>
<name>A0A4Y8AHV8_9SPHI</name>
<dbReference type="InterPro" id="IPR050179">
    <property type="entry name" value="Trans_hexapeptide_repeat"/>
</dbReference>
<dbReference type="CDD" id="cd04647">
    <property type="entry name" value="LbH_MAT_like"/>
    <property type="match status" value="1"/>
</dbReference>
<dbReference type="SUPFAM" id="SSF51161">
    <property type="entry name" value="Trimeric LpxA-like enzymes"/>
    <property type="match status" value="1"/>
</dbReference>
<evidence type="ECO:0000313" key="7">
    <source>
        <dbReference type="Proteomes" id="UP000297248"/>
    </source>
</evidence>
<dbReference type="GO" id="GO:0016746">
    <property type="term" value="F:acyltransferase activity"/>
    <property type="evidence" value="ECO:0007669"/>
    <property type="project" value="UniProtKB-KW"/>
</dbReference>
<reference evidence="6 7" key="1">
    <citation type="journal article" date="2016" name="Int. J. Syst. Evol. Microbiol.">
        <title>Proposal of Mucilaginibacter phyllosphaerae sp. nov. isolated from the phyllosphere of Galium album.</title>
        <authorList>
            <person name="Aydogan E.L."/>
            <person name="Busse H.J."/>
            <person name="Moser G."/>
            <person name="Muller C."/>
            <person name="Kampfer P."/>
            <person name="Glaeser S.P."/>
        </authorList>
    </citation>
    <scope>NUCLEOTIDE SEQUENCE [LARGE SCALE GENOMIC DNA]</scope>
    <source>
        <strain evidence="6 7">PP-F2FG21</strain>
    </source>
</reference>
<reference evidence="5 8" key="3">
    <citation type="submission" date="2020-08" db="EMBL/GenBank/DDBJ databases">
        <title>Genomic Encyclopedia of Type Strains, Phase IV (KMG-IV): sequencing the most valuable type-strain genomes for metagenomic binning, comparative biology and taxonomic classification.</title>
        <authorList>
            <person name="Goeker M."/>
        </authorList>
    </citation>
    <scope>NUCLEOTIDE SEQUENCE [LARGE SCALE GENOMIC DNA]</scope>
    <source>
        <strain evidence="5 8">DSM 100995</strain>
    </source>
</reference>
<evidence type="ECO:0000256" key="4">
    <source>
        <dbReference type="ARBA" id="ARBA00023315"/>
    </source>
</evidence>
<dbReference type="RefSeq" id="WP_134335767.1">
    <property type="nucleotide sequence ID" value="NZ_BMCZ01000004.1"/>
</dbReference>
<sequence>MKKAFKKLITLIKHSGRVFIYFFKGGVAYARACGVMVGQNCRIYTRSFGSEPFLITIGNNVTVTGGTAFITHDGAGILFNDDKGRRYLYAPVEIGNNVFIGYRSIILPGVKIGNNVIIAAGSVVVNSIPDDAIVGGTPAKIIGKFSDLKDRALQSWVSDADINKSLAYQDRINQVKSNVLKKSL</sequence>
<evidence type="ECO:0000313" key="6">
    <source>
        <dbReference type="EMBL" id="TEW67731.1"/>
    </source>
</evidence>
<evidence type="ECO:0000256" key="2">
    <source>
        <dbReference type="ARBA" id="ARBA00022679"/>
    </source>
</evidence>
<dbReference type="EMBL" id="SNQG01000002">
    <property type="protein sequence ID" value="TEW67731.1"/>
    <property type="molecule type" value="Genomic_DNA"/>
</dbReference>
<dbReference type="InterPro" id="IPR018357">
    <property type="entry name" value="Hexapep_transf_CS"/>
</dbReference>
<dbReference type="PROSITE" id="PS00101">
    <property type="entry name" value="HEXAPEP_TRANSFERASES"/>
    <property type="match status" value="1"/>
</dbReference>
<proteinExistence type="inferred from homology"/>
<dbReference type="Proteomes" id="UP000583101">
    <property type="component" value="Unassembled WGS sequence"/>
</dbReference>
<evidence type="ECO:0000256" key="1">
    <source>
        <dbReference type="ARBA" id="ARBA00007274"/>
    </source>
</evidence>
<dbReference type="AlphaFoldDB" id="A0A4Y8AHV8"/>
<keyword evidence="4 6" id="KW-0012">Acyltransferase</keyword>
<evidence type="ECO:0000313" key="8">
    <source>
        <dbReference type="Proteomes" id="UP000583101"/>
    </source>
</evidence>
<organism evidence="6 7">
    <name type="scientific">Mucilaginibacter phyllosphaerae</name>
    <dbReference type="NCBI Taxonomy" id="1812349"/>
    <lineage>
        <taxon>Bacteria</taxon>
        <taxon>Pseudomonadati</taxon>
        <taxon>Bacteroidota</taxon>
        <taxon>Sphingobacteriia</taxon>
        <taxon>Sphingobacteriales</taxon>
        <taxon>Sphingobacteriaceae</taxon>
        <taxon>Mucilaginibacter</taxon>
    </lineage>
</organism>
<keyword evidence="3" id="KW-0677">Repeat</keyword>
<evidence type="ECO:0000313" key="5">
    <source>
        <dbReference type="EMBL" id="MBB3968631.1"/>
    </source>
</evidence>
<comment type="caution">
    <text evidence="6">The sequence shown here is derived from an EMBL/GenBank/DDBJ whole genome shotgun (WGS) entry which is preliminary data.</text>
</comment>
<dbReference type="Pfam" id="PF00132">
    <property type="entry name" value="Hexapep"/>
    <property type="match status" value="1"/>
</dbReference>
<reference evidence="6" key="2">
    <citation type="submission" date="2019-03" db="EMBL/GenBank/DDBJ databases">
        <authorList>
            <person name="Yan Y.-Q."/>
            <person name="Du Z.-J."/>
        </authorList>
    </citation>
    <scope>NUCLEOTIDE SEQUENCE</scope>
    <source>
        <strain evidence="6">PP-F2FG21</strain>
    </source>
</reference>